<comment type="caution">
    <text evidence="1">The sequence shown here is derived from an EMBL/GenBank/DDBJ whole genome shotgun (WGS) entry which is preliminary data.</text>
</comment>
<accession>A0AAW1MEB0</accession>
<sequence length="138" mass="15835">MIRYASVQLKYIKDSPNSECVPTVGVWRKLRLESTEEIVNDLLHLTQDVSTFEGIMVNFQEILNQDKEDVTRDDLLQNFTAAADDFSEHTEITNLTFLETFSLIDKAMEIFTDHDIDESRSKNLMSAVAKDAKMKAKQ</sequence>
<dbReference type="Proteomes" id="UP001458880">
    <property type="component" value="Unassembled WGS sequence"/>
</dbReference>
<name>A0AAW1MEB0_POPJA</name>
<evidence type="ECO:0000313" key="2">
    <source>
        <dbReference type="Proteomes" id="UP001458880"/>
    </source>
</evidence>
<dbReference type="AlphaFoldDB" id="A0AAW1MEB0"/>
<dbReference type="EMBL" id="JASPKY010000057">
    <property type="protein sequence ID" value="KAK9744465.1"/>
    <property type="molecule type" value="Genomic_DNA"/>
</dbReference>
<protein>
    <submittedName>
        <fullName evidence="1">Uncharacterized protein</fullName>
    </submittedName>
</protein>
<evidence type="ECO:0000313" key="1">
    <source>
        <dbReference type="EMBL" id="KAK9744465.1"/>
    </source>
</evidence>
<gene>
    <name evidence="1" type="ORF">QE152_g7702</name>
</gene>
<organism evidence="1 2">
    <name type="scientific">Popillia japonica</name>
    <name type="common">Japanese beetle</name>
    <dbReference type="NCBI Taxonomy" id="7064"/>
    <lineage>
        <taxon>Eukaryota</taxon>
        <taxon>Metazoa</taxon>
        <taxon>Ecdysozoa</taxon>
        <taxon>Arthropoda</taxon>
        <taxon>Hexapoda</taxon>
        <taxon>Insecta</taxon>
        <taxon>Pterygota</taxon>
        <taxon>Neoptera</taxon>
        <taxon>Endopterygota</taxon>
        <taxon>Coleoptera</taxon>
        <taxon>Polyphaga</taxon>
        <taxon>Scarabaeiformia</taxon>
        <taxon>Scarabaeidae</taxon>
        <taxon>Rutelinae</taxon>
        <taxon>Popillia</taxon>
    </lineage>
</organism>
<reference evidence="1 2" key="1">
    <citation type="journal article" date="2024" name="BMC Genomics">
        <title>De novo assembly and annotation of Popillia japonica's genome with initial clues to its potential as an invasive pest.</title>
        <authorList>
            <person name="Cucini C."/>
            <person name="Boschi S."/>
            <person name="Funari R."/>
            <person name="Cardaioli E."/>
            <person name="Iannotti N."/>
            <person name="Marturano G."/>
            <person name="Paoli F."/>
            <person name="Bruttini M."/>
            <person name="Carapelli A."/>
            <person name="Frati F."/>
            <person name="Nardi F."/>
        </authorList>
    </citation>
    <scope>NUCLEOTIDE SEQUENCE [LARGE SCALE GENOMIC DNA]</scope>
    <source>
        <strain evidence="1">DMR45628</strain>
    </source>
</reference>
<keyword evidence="2" id="KW-1185">Reference proteome</keyword>
<proteinExistence type="predicted"/>